<evidence type="ECO:0000313" key="2">
    <source>
        <dbReference type="Proteomes" id="UP000054560"/>
    </source>
</evidence>
<name>A0A0L0F9Z3_9EUKA</name>
<reference evidence="1 2" key="1">
    <citation type="submission" date="2011-02" db="EMBL/GenBank/DDBJ databases">
        <title>The Genome Sequence of Sphaeroforma arctica JP610.</title>
        <authorList>
            <consortium name="The Broad Institute Genome Sequencing Platform"/>
            <person name="Russ C."/>
            <person name="Cuomo C."/>
            <person name="Young S.K."/>
            <person name="Zeng Q."/>
            <person name="Gargeya S."/>
            <person name="Alvarado L."/>
            <person name="Berlin A."/>
            <person name="Chapman S.B."/>
            <person name="Chen Z."/>
            <person name="Freedman E."/>
            <person name="Gellesch M."/>
            <person name="Goldberg J."/>
            <person name="Griggs A."/>
            <person name="Gujja S."/>
            <person name="Heilman E."/>
            <person name="Heiman D."/>
            <person name="Howarth C."/>
            <person name="Mehta T."/>
            <person name="Neiman D."/>
            <person name="Pearson M."/>
            <person name="Roberts A."/>
            <person name="Saif S."/>
            <person name="Shea T."/>
            <person name="Shenoy N."/>
            <person name="Sisk P."/>
            <person name="Stolte C."/>
            <person name="Sykes S."/>
            <person name="White J."/>
            <person name="Yandava C."/>
            <person name="Burger G."/>
            <person name="Gray M.W."/>
            <person name="Holland P.W.H."/>
            <person name="King N."/>
            <person name="Lang F.B.F."/>
            <person name="Roger A.J."/>
            <person name="Ruiz-Trillo I."/>
            <person name="Haas B."/>
            <person name="Nusbaum C."/>
            <person name="Birren B."/>
        </authorList>
    </citation>
    <scope>NUCLEOTIDE SEQUENCE [LARGE SCALE GENOMIC DNA]</scope>
    <source>
        <strain evidence="1 2">JP610</strain>
    </source>
</reference>
<gene>
    <name evidence="1" type="ORF">SARC_13905</name>
</gene>
<protein>
    <submittedName>
        <fullName evidence="1">Uncharacterized protein</fullName>
    </submittedName>
</protein>
<sequence>MAVNRGRAGGGHVTFDSSCNVLFLRYPDRSDASFARFRGDWERFVMASVLCLQYTQAMKTYDSMHRLRAVFHVGTFDYTSVRVRYASMVDLPTASAGSVAAAAAASVGGVGGVGAGTKEGAVVATGTGP</sequence>
<dbReference type="EMBL" id="KQ245491">
    <property type="protein sequence ID" value="KNC73535.1"/>
    <property type="molecule type" value="Genomic_DNA"/>
</dbReference>
<keyword evidence="2" id="KW-1185">Reference proteome</keyword>
<dbReference type="AlphaFoldDB" id="A0A0L0F9Z3"/>
<dbReference type="GeneID" id="25914409"/>
<evidence type="ECO:0000313" key="1">
    <source>
        <dbReference type="EMBL" id="KNC73535.1"/>
    </source>
</evidence>
<dbReference type="RefSeq" id="XP_014147437.1">
    <property type="nucleotide sequence ID" value="XM_014291962.1"/>
</dbReference>
<feature type="non-terminal residue" evidence="1">
    <location>
        <position position="129"/>
    </location>
</feature>
<proteinExistence type="predicted"/>
<dbReference type="Proteomes" id="UP000054560">
    <property type="component" value="Unassembled WGS sequence"/>
</dbReference>
<accession>A0A0L0F9Z3</accession>
<organism evidence="1 2">
    <name type="scientific">Sphaeroforma arctica JP610</name>
    <dbReference type="NCBI Taxonomy" id="667725"/>
    <lineage>
        <taxon>Eukaryota</taxon>
        <taxon>Ichthyosporea</taxon>
        <taxon>Ichthyophonida</taxon>
        <taxon>Sphaeroforma</taxon>
    </lineage>
</organism>